<dbReference type="EMBL" id="WUAV01000005">
    <property type="protein sequence ID" value="KAF1750833.1"/>
    <property type="molecule type" value="Genomic_DNA"/>
</dbReference>
<keyword evidence="1" id="KW-0812">Transmembrane</keyword>
<reference evidence="3 4" key="1">
    <citation type="submission" date="2019-12" db="EMBL/GenBank/DDBJ databases">
        <title>Chromosome-level assembly of the Caenorhabditis remanei genome.</title>
        <authorList>
            <person name="Teterina A.A."/>
            <person name="Willis J.H."/>
            <person name="Phillips P.C."/>
        </authorList>
    </citation>
    <scope>NUCLEOTIDE SEQUENCE [LARGE SCALE GENOMIC DNA]</scope>
    <source>
        <strain evidence="3 4">PX506</strain>
        <tissue evidence="3">Whole organism</tissue>
    </source>
</reference>
<feature type="signal peptide" evidence="2">
    <location>
        <begin position="1"/>
        <end position="17"/>
    </location>
</feature>
<keyword evidence="1" id="KW-0472">Membrane</keyword>
<accession>A0A6A5G7W9</accession>
<feature type="chain" id="PRO_5025531717" evidence="2">
    <location>
        <begin position="18"/>
        <end position="140"/>
    </location>
</feature>
<dbReference type="AlphaFoldDB" id="A0A6A5G7W9"/>
<protein>
    <submittedName>
        <fullName evidence="3">Uncharacterized protein</fullName>
    </submittedName>
</protein>
<dbReference type="GeneID" id="78776544"/>
<feature type="transmembrane region" description="Helical" evidence="1">
    <location>
        <begin position="76"/>
        <end position="98"/>
    </location>
</feature>
<feature type="transmembrane region" description="Helical" evidence="1">
    <location>
        <begin position="49"/>
        <end position="70"/>
    </location>
</feature>
<evidence type="ECO:0000313" key="3">
    <source>
        <dbReference type="EMBL" id="KAF1750833.1"/>
    </source>
</evidence>
<gene>
    <name evidence="3" type="ORF">GCK72_017384</name>
</gene>
<dbReference type="RefSeq" id="XP_053580971.1">
    <property type="nucleotide sequence ID" value="XM_053732058.1"/>
</dbReference>
<dbReference type="KEGG" id="crq:GCK72_017384"/>
<keyword evidence="1" id="KW-1133">Transmembrane helix</keyword>
<evidence type="ECO:0000256" key="2">
    <source>
        <dbReference type="SAM" id="SignalP"/>
    </source>
</evidence>
<organism evidence="3 4">
    <name type="scientific">Caenorhabditis remanei</name>
    <name type="common">Caenorhabditis vulgaris</name>
    <dbReference type="NCBI Taxonomy" id="31234"/>
    <lineage>
        <taxon>Eukaryota</taxon>
        <taxon>Metazoa</taxon>
        <taxon>Ecdysozoa</taxon>
        <taxon>Nematoda</taxon>
        <taxon>Chromadorea</taxon>
        <taxon>Rhabditida</taxon>
        <taxon>Rhabditina</taxon>
        <taxon>Rhabditomorpha</taxon>
        <taxon>Rhabditoidea</taxon>
        <taxon>Rhabditidae</taxon>
        <taxon>Peloderinae</taxon>
        <taxon>Caenorhabditis</taxon>
    </lineage>
</organism>
<evidence type="ECO:0000313" key="4">
    <source>
        <dbReference type="Proteomes" id="UP000483820"/>
    </source>
</evidence>
<proteinExistence type="predicted"/>
<evidence type="ECO:0000256" key="1">
    <source>
        <dbReference type="SAM" id="Phobius"/>
    </source>
</evidence>
<keyword evidence="2" id="KW-0732">Signal</keyword>
<dbReference type="CTD" id="78776544"/>
<comment type="caution">
    <text evidence="3">The sequence shown here is derived from an EMBL/GenBank/DDBJ whole genome shotgun (WGS) entry which is preliminary data.</text>
</comment>
<name>A0A6A5G7W9_CAERE</name>
<sequence>MVSLFLAFVCLHVPALSGPETDNFKLVIFGTMMADVAITQMSVLKHSTLIVAAILVVMIVVSAVEATLIVKIPEIAASWIDSYLVVIALFGAILRYCLNWDRSTGTDRFWKTLYTFKEISRSLGSFSKCLSVFKTSIPTI</sequence>
<dbReference type="Proteomes" id="UP000483820">
    <property type="component" value="Chromosome V"/>
</dbReference>